<evidence type="ECO:0000256" key="2">
    <source>
        <dbReference type="ARBA" id="ARBA00023304"/>
    </source>
</evidence>
<proteinExistence type="inferred from homology"/>
<keyword evidence="2" id="KW-0028">Amino-acid biosynthesis</keyword>
<evidence type="ECO:0000313" key="4">
    <source>
        <dbReference type="EMBL" id="SFC91851.1"/>
    </source>
</evidence>
<gene>
    <name evidence="4" type="ORF">SAMN04488059_11496</name>
    <name evidence="3" type="ORF">WH91_05150</name>
</gene>
<evidence type="ECO:0000313" key="3">
    <source>
        <dbReference type="EMBL" id="KKC34051.1"/>
    </source>
</evidence>
<reference evidence="4 6" key="2">
    <citation type="submission" date="2016-10" db="EMBL/GenBank/DDBJ databases">
        <authorList>
            <person name="de Groot N.N."/>
        </authorList>
    </citation>
    <scope>NUCLEOTIDE SEQUENCE [LARGE SCALE GENOMIC DNA]</scope>
    <source>
        <strain evidence="4 6">CGMCC 1.10210</strain>
    </source>
</reference>
<name>A0A0F5Q0A5_9HYPH</name>
<comment type="similarity">
    <text evidence="1">Belongs to the class-IV pyridoxal-phosphate-dependent aminotransferase family.</text>
</comment>
<keyword evidence="5" id="KW-1185">Reference proteome</keyword>
<dbReference type="EMBL" id="LAPV01000062">
    <property type="protein sequence ID" value="KKC34051.1"/>
    <property type="molecule type" value="Genomic_DNA"/>
</dbReference>
<dbReference type="PANTHER" id="PTHR42743">
    <property type="entry name" value="AMINO-ACID AMINOTRANSFERASE"/>
    <property type="match status" value="1"/>
</dbReference>
<keyword evidence="3" id="KW-0032">Aminotransferase</keyword>
<dbReference type="Proteomes" id="UP000033519">
    <property type="component" value="Unassembled WGS sequence"/>
</dbReference>
<dbReference type="InterPro" id="IPR050571">
    <property type="entry name" value="Class-IV_PLP-Dep_Aminotrnsfr"/>
</dbReference>
<dbReference type="OrthoDB" id="272985at2"/>
<evidence type="ECO:0000256" key="1">
    <source>
        <dbReference type="ARBA" id="ARBA00009320"/>
    </source>
</evidence>
<sequence>MSIRRIAMWSGPRNLSTAMMRSFSSRPDTAVSDEPFYAAYLARSGVVHPMQDEVLASQTQDPHQVAADLLGPVPGNKSIWYQKHMAHHMIEGVPLDWMDNVTNVFLLRSPERVLASYAQKREHVTLRDIGFAEQAMLFDRVADRLGHAPTVVDSEDVRRDPRGTLGALCKAVQIPFIEAMLSWPKGQHPDDGVWAPHWYGAIFNSTSFAPPDDNPTTLPDHLRGIADQARPFYERMAAHRQ</sequence>
<dbReference type="STRING" id="728005.SAMN04488059_11496"/>
<dbReference type="GO" id="GO:0008483">
    <property type="term" value="F:transaminase activity"/>
    <property type="evidence" value="ECO:0007669"/>
    <property type="project" value="UniProtKB-KW"/>
</dbReference>
<evidence type="ECO:0000313" key="6">
    <source>
        <dbReference type="Proteomes" id="UP000182258"/>
    </source>
</evidence>
<dbReference type="PATRIC" id="fig|728005.3.peg.3438"/>
<dbReference type="InterPro" id="IPR027417">
    <property type="entry name" value="P-loop_NTPase"/>
</dbReference>
<dbReference type="AlphaFoldDB" id="A0A0F5Q0A5"/>
<organism evidence="4 6">
    <name type="scientific">Devosia psychrophila</name>
    <dbReference type="NCBI Taxonomy" id="728005"/>
    <lineage>
        <taxon>Bacteria</taxon>
        <taxon>Pseudomonadati</taxon>
        <taxon>Pseudomonadota</taxon>
        <taxon>Alphaproteobacteria</taxon>
        <taxon>Hyphomicrobiales</taxon>
        <taxon>Devosiaceae</taxon>
        <taxon>Devosia</taxon>
    </lineage>
</organism>
<accession>A0A0F5Q0A5</accession>
<dbReference type="EMBL" id="FOMB01000014">
    <property type="protein sequence ID" value="SFC91851.1"/>
    <property type="molecule type" value="Genomic_DNA"/>
</dbReference>
<protein>
    <submittedName>
        <fullName evidence="3">Branched-chain amino acid aminotransferase</fullName>
    </submittedName>
</protein>
<dbReference type="GO" id="GO:0009082">
    <property type="term" value="P:branched-chain amino acid biosynthetic process"/>
    <property type="evidence" value="ECO:0007669"/>
    <property type="project" value="UniProtKB-KW"/>
</dbReference>
<dbReference type="SUPFAM" id="SSF52540">
    <property type="entry name" value="P-loop containing nucleoside triphosphate hydrolases"/>
    <property type="match status" value="1"/>
</dbReference>
<keyword evidence="3" id="KW-0808">Transferase</keyword>
<evidence type="ECO:0000313" key="5">
    <source>
        <dbReference type="Proteomes" id="UP000033519"/>
    </source>
</evidence>
<dbReference type="Proteomes" id="UP000182258">
    <property type="component" value="Unassembled WGS sequence"/>
</dbReference>
<keyword evidence="2" id="KW-0100">Branched-chain amino acid biosynthesis</keyword>
<dbReference type="Pfam" id="PF19798">
    <property type="entry name" value="Sulfotransfer_5"/>
    <property type="match status" value="1"/>
</dbReference>
<dbReference type="PANTHER" id="PTHR42743:SF11">
    <property type="entry name" value="AMINODEOXYCHORISMATE LYASE"/>
    <property type="match status" value="1"/>
</dbReference>
<dbReference type="Gene3D" id="3.40.50.300">
    <property type="entry name" value="P-loop containing nucleotide triphosphate hydrolases"/>
    <property type="match status" value="1"/>
</dbReference>
<dbReference type="RefSeq" id="WP_046169943.1">
    <property type="nucleotide sequence ID" value="NZ_FOMB01000014.1"/>
</dbReference>
<reference evidence="3 5" key="1">
    <citation type="submission" date="2015-03" db="EMBL/GenBank/DDBJ databases">
        <authorList>
            <person name="Lepp D."/>
            <person name="Hassan Y.I."/>
            <person name="Li X.-Z."/>
            <person name="Zhou T."/>
        </authorList>
    </citation>
    <scope>NUCLEOTIDE SEQUENCE [LARGE SCALE GENOMIC DNA]</scope>
    <source>
        <strain evidence="3 5">Cr7-05</strain>
    </source>
</reference>